<keyword evidence="6 7" id="KW-0472">Membrane</keyword>
<evidence type="ECO:0000313" key="9">
    <source>
        <dbReference type="Proteomes" id="UP000677918"/>
    </source>
</evidence>
<evidence type="ECO:0000256" key="7">
    <source>
        <dbReference type="SAM" id="Phobius"/>
    </source>
</evidence>
<feature type="transmembrane region" description="Helical" evidence="7">
    <location>
        <begin position="13"/>
        <end position="33"/>
    </location>
</feature>
<dbReference type="PANTHER" id="PTHR40043:SF1">
    <property type="entry name" value="UPF0719 INNER MEMBRANE PROTEIN YJFL"/>
    <property type="match status" value="1"/>
</dbReference>
<keyword evidence="9" id="KW-1185">Reference proteome</keyword>
<name>A0A8J4H7R3_9BACL</name>
<dbReference type="RefSeq" id="WP_213413221.1">
    <property type="nucleotide sequence ID" value="NZ_BOVK01000046.1"/>
</dbReference>
<evidence type="ECO:0000256" key="1">
    <source>
        <dbReference type="ARBA" id="ARBA00004651"/>
    </source>
</evidence>
<proteinExistence type="inferred from homology"/>
<dbReference type="EMBL" id="BOVK01000046">
    <property type="protein sequence ID" value="GIQ70388.1"/>
    <property type="molecule type" value="Genomic_DNA"/>
</dbReference>
<evidence type="ECO:0000313" key="8">
    <source>
        <dbReference type="EMBL" id="GIQ70388.1"/>
    </source>
</evidence>
<comment type="subcellular location">
    <subcellularLocation>
        <location evidence="1">Cell membrane</location>
        <topology evidence="1">Multi-pass membrane protein</topology>
    </subcellularLocation>
</comment>
<feature type="transmembrane region" description="Helical" evidence="7">
    <location>
        <begin position="45"/>
        <end position="68"/>
    </location>
</feature>
<dbReference type="Proteomes" id="UP000677918">
    <property type="component" value="Unassembled WGS sequence"/>
</dbReference>
<organism evidence="8 9">
    <name type="scientific">Xylanibacillus composti</name>
    <dbReference type="NCBI Taxonomy" id="1572762"/>
    <lineage>
        <taxon>Bacteria</taxon>
        <taxon>Bacillati</taxon>
        <taxon>Bacillota</taxon>
        <taxon>Bacilli</taxon>
        <taxon>Bacillales</taxon>
        <taxon>Paenibacillaceae</taxon>
        <taxon>Xylanibacillus</taxon>
    </lineage>
</organism>
<keyword evidence="5 7" id="KW-1133">Transmembrane helix</keyword>
<comment type="similarity">
    <text evidence="2">Belongs to the UPF0719 family.</text>
</comment>
<evidence type="ECO:0000256" key="5">
    <source>
        <dbReference type="ARBA" id="ARBA00022989"/>
    </source>
</evidence>
<accession>A0A8J4H7R3</accession>
<evidence type="ECO:0000256" key="4">
    <source>
        <dbReference type="ARBA" id="ARBA00022692"/>
    </source>
</evidence>
<evidence type="ECO:0000256" key="6">
    <source>
        <dbReference type="ARBA" id="ARBA00023136"/>
    </source>
</evidence>
<dbReference type="Pfam" id="PF03994">
    <property type="entry name" value="DUF350"/>
    <property type="match status" value="1"/>
</dbReference>
<reference evidence="8" key="1">
    <citation type="submission" date="2021-04" db="EMBL/GenBank/DDBJ databases">
        <title>Draft genome sequence of Xylanibacillus composti strain K13.</title>
        <authorList>
            <person name="Uke A."/>
            <person name="Chhe C."/>
            <person name="Baramee S."/>
            <person name="Kosugi A."/>
        </authorList>
    </citation>
    <scope>NUCLEOTIDE SEQUENCE</scope>
    <source>
        <strain evidence="8">K13</strain>
    </source>
</reference>
<dbReference type="InterPro" id="IPR007140">
    <property type="entry name" value="DUF350"/>
</dbReference>
<dbReference type="GO" id="GO:0005886">
    <property type="term" value="C:plasma membrane"/>
    <property type="evidence" value="ECO:0007669"/>
    <property type="project" value="UniProtKB-SubCell"/>
</dbReference>
<feature type="transmembrane region" description="Helical" evidence="7">
    <location>
        <begin position="74"/>
        <end position="95"/>
    </location>
</feature>
<dbReference type="PANTHER" id="PTHR40043">
    <property type="entry name" value="UPF0719 INNER MEMBRANE PROTEIN YJFL"/>
    <property type="match status" value="1"/>
</dbReference>
<keyword evidence="4 7" id="KW-0812">Transmembrane</keyword>
<feature type="transmembrane region" description="Helical" evidence="7">
    <location>
        <begin position="115"/>
        <end position="135"/>
    </location>
</feature>
<dbReference type="AlphaFoldDB" id="A0A8J4H7R3"/>
<gene>
    <name evidence="8" type="primary">yshE_1</name>
    <name evidence="8" type="ORF">XYCOK13_32120</name>
</gene>
<keyword evidence="3" id="KW-1003">Cell membrane</keyword>
<sequence length="136" mass="15200">MQTFWSNPYVETVSFYTVAVISILISLAVFELVTSYKNWEQIRNGNLSVAMATGGKVFGIANIFRFSIEHNDTVWQALQWSGVGLALLLTAYFIFEFLTPRFKVDQELERDNRAVGLIAMSLSVGASYDIGASIMV</sequence>
<comment type="caution">
    <text evidence="8">The sequence shown here is derived from an EMBL/GenBank/DDBJ whole genome shotgun (WGS) entry which is preliminary data.</text>
</comment>
<evidence type="ECO:0000256" key="3">
    <source>
        <dbReference type="ARBA" id="ARBA00022475"/>
    </source>
</evidence>
<protein>
    <submittedName>
        <fullName evidence="8">UPF0719 transmembrane protein YshE</fullName>
    </submittedName>
</protein>
<evidence type="ECO:0000256" key="2">
    <source>
        <dbReference type="ARBA" id="ARBA00005779"/>
    </source>
</evidence>